<comment type="caution">
    <text evidence="2">The sequence shown here is derived from an EMBL/GenBank/DDBJ whole genome shotgun (WGS) entry which is preliminary data.</text>
</comment>
<sequence>MGVGLSILLTDPYIRDPWDVVRWLVGAVLLHDGVLVPITLAVGALLVPRDGPWRGPLRAGLFTAACLTVVALPAILTPRPAANPTVLPLDYVRDWLVAVGVVAGVTGVVRVLLGRRR</sequence>
<reference evidence="2 3" key="1">
    <citation type="submission" date="2021-08" db="EMBL/GenBank/DDBJ databases">
        <title>Streptomyces sp. PTM05 isolated from lichen.</title>
        <authorList>
            <person name="Somphong A."/>
            <person name="Phongsopitanun W."/>
            <person name="Tanasupawat S."/>
        </authorList>
    </citation>
    <scope>NUCLEOTIDE SEQUENCE [LARGE SCALE GENOMIC DNA]</scope>
    <source>
        <strain evidence="2 3">Ptm05</strain>
    </source>
</reference>
<feature type="transmembrane region" description="Helical" evidence="1">
    <location>
        <begin position="59"/>
        <end position="75"/>
    </location>
</feature>
<name>A0ABS7QRV8_9ACTN</name>
<gene>
    <name evidence="2" type="ORF">K7472_13825</name>
</gene>
<protein>
    <submittedName>
        <fullName evidence="2">Uncharacterized protein</fullName>
    </submittedName>
</protein>
<keyword evidence="1" id="KW-1133">Transmembrane helix</keyword>
<feature type="transmembrane region" description="Helical" evidence="1">
    <location>
        <begin position="95"/>
        <end position="113"/>
    </location>
</feature>
<organism evidence="2 3">
    <name type="scientific">Streptantibioticus parmotrematis</name>
    <dbReference type="NCBI Taxonomy" id="2873249"/>
    <lineage>
        <taxon>Bacteria</taxon>
        <taxon>Bacillati</taxon>
        <taxon>Actinomycetota</taxon>
        <taxon>Actinomycetes</taxon>
        <taxon>Kitasatosporales</taxon>
        <taxon>Streptomycetaceae</taxon>
        <taxon>Streptantibioticus</taxon>
    </lineage>
</organism>
<dbReference type="EMBL" id="JAINVZ010000007">
    <property type="protein sequence ID" value="MBY8885926.1"/>
    <property type="molecule type" value="Genomic_DNA"/>
</dbReference>
<accession>A0ABS7QRV8</accession>
<keyword evidence="3" id="KW-1185">Reference proteome</keyword>
<evidence type="ECO:0000313" key="3">
    <source>
        <dbReference type="Proteomes" id="UP001198565"/>
    </source>
</evidence>
<dbReference type="Proteomes" id="UP001198565">
    <property type="component" value="Unassembled WGS sequence"/>
</dbReference>
<keyword evidence="1" id="KW-0812">Transmembrane</keyword>
<feature type="transmembrane region" description="Helical" evidence="1">
    <location>
        <begin position="20"/>
        <end position="47"/>
    </location>
</feature>
<proteinExistence type="predicted"/>
<dbReference type="RefSeq" id="WP_222977631.1">
    <property type="nucleotide sequence ID" value="NZ_JAINVZ010000007.1"/>
</dbReference>
<evidence type="ECO:0000313" key="2">
    <source>
        <dbReference type="EMBL" id="MBY8885926.1"/>
    </source>
</evidence>
<keyword evidence="1" id="KW-0472">Membrane</keyword>
<evidence type="ECO:0000256" key="1">
    <source>
        <dbReference type="SAM" id="Phobius"/>
    </source>
</evidence>